<dbReference type="NCBIfam" id="NF045576">
    <property type="entry name" value="BT_3928_fam"/>
    <property type="match status" value="1"/>
</dbReference>
<keyword evidence="8" id="KW-1185">Reference proteome</keyword>
<protein>
    <submittedName>
        <fullName evidence="7">DoxX family protein</fullName>
    </submittedName>
</protein>
<evidence type="ECO:0000256" key="3">
    <source>
        <dbReference type="ARBA" id="ARBA00022989"/>
    </source>
</evidence>
<keyword evidence="3 5" id="KW-1133">Transmembrane helix</keyword>
<dbReference type="InterPro" id="IPR009908">
    <property type="entry name" value="Methylamine_util_MauE"/>
</dbReference>
<proteinExistence type="predicted"/>
<dbReference type="Pfam" id="PF07291">
    <property type="entry name" value="MauE"/>
    <property type="match status" value="1"/>
</dbReference>
<organism evidence="7 8">
    <name type="scientific">Agaribacillus aureus</name>
    <dbReference type="NCBI Taxonomy" id="3051825"/>
    <lineage>
        <taxon>Bacteria</taxon>
        <taxon>Pseudomonadati</taxon>
        <taxon>Bacteroidota</taxon>
        <taxon>Cytophagia</taxon>
        <taxon>Cytophagales</taxon>
        <taxon>Splendidivirgaceae</taxon>
        <taxon>Agaribacillus</taxon>
    </lineage>
</organism>
<feature type="transmembrane region" description="Helical" evidence="5">
    <location>
        <begin position="45"/>
        <end position="74"/>
    </location>
</feature>
<evidence type="ECO:0000256" key="1">
    <source>
        <dbReference type="ARBA" id="ARBA00004141"/>
    </source>
</evidence>
<evidence type="ECO:0000259" key="6">
    <source>
        <dbReference type="Pfam" id="PF07291"/>
    </source>
</evidence>
<evidence type="ECO:0000256" key="4">
    <source>
        <dbReference type="ARBA" id="ARBA00023136"/>
    </source>
</evidence>
<gene>
    <name evidence="7" type="ORF">QQ020_11070</name>
</gene>
<feature type="domain" description="Methylamine utilisation protein MauE" evidence="6">
    <location>
        <begin position="1"/>
        <end position="139"/>
    </location>
</feature>
<comment type="subcellular location">
    <subcellularLocation>
        <location evidence="1">Membrane</location>
        <topology evidence="1">Multi-pass membrane protein</topology>
    </subcellularLocation>
</comment>
<feature type="transmembrane region" description="Helical" evidence="5">
    <location>
        <begin position="124"/>
        <end position="142"/>
    </location>
</feature>
<feature type="transmembrane region" description="Helical" evidence="5">
    <location>
        <begin position="7"/>
        <end position="25"/>
    </location>
</feature>
<feature type="transmembrane region" description="Helical" evidence="5">
    <location>
        <begin position="154"/>
        <end position="173"/>
    </location>
</feature>
<feature type="transmembrane region" description="Helical" evidence="5">
    <location>
        <begin position="86"/>
        <end position="104"/>
    </location>
</feature>
<evidence type="ECO:0000256" key="2">
    <source>
        <dbReference type="ARBA" id="ARBA00022692"/>
    </source>
</evidence>
<keyword evidence="4 5" id="KW-0472">Membrane</keyword>
<dbReference type="Proteomes" id="UP001172083">
    <property type="component" value="Unassembled WGS sequence"/>
</dbReference>
<evidence type="ECO:0000313" key="8">
    <source>
        <dbReference type="Proteomes" id="UP001172083"/>
    </source>
</evidence>
<reference evidence="7" key="1">
    <citation type="submission" date="2023-06" db="EMBL/GenBank/DDBJ databases">
        <title>Genomic of Agaribacillus aureum.</title>
        <authorList>
            <person name="Wang G."/>
        </authorList>
    </citation>
    <scope>NUCLEOTIDE SEQUENCE</scope>
    <source>
        <strain evidence="7">BMA12</strain>
    </source>
</reference>
<comment type="caution">
    <text evidence="7">The sequence shown here is derived from an EMBL/GenBank/DDBJ whole genome shotgun (WGS) entry which is preliminary data.</text>
</comment>
<name>A0ABT8L4A6_9BACT</name>
<evidence type="ECO:0000313" key="7">
    <source>
        <dbReference type="EMBL" id="MDN5212592.1"/>
    </source>
</evidence>
<dbReference type="EMBL" id="JAUJEB010000001">
    <property type="protein sequence ID" value="MDN5212592.1"/>
    <property type="molecule type" value="Genomic_DNA"/>
</dbReference>
<dbReference type="RefSeq" id="WP_346757909.1">
    <property type="nucleotide sequence ID" value="NZ_JAUJEB010000001.1"/>
</dbReference>
<keyword evidence="2 5" id="KW-0812">Transmembrane</keyword>
<sequence length="364" mass="41262">MKIIIHAARWIVGLLFIVSGIIKVNDPIGTAIKMQEYFEVFATDIAGFFHVLVPYALFFAVFLSVLEVVLGIAVLINYRMRLTTRVLLVIIVFFTFLTFYSAKFNKVTDCGCFGDAIKLTPWESFSKDLVLIVLIGILFIYWQKFKALLPDRTGTIVVVATFALNTFLAIYAINHLPFVDFRAYKIGANLAKSMEPSEKLRYQYIMTKDGQEHKFDQYPTTGGYEYKDMVLLNPEAAPKITDYNIWNDEGDFTQASFEGTRLVIISYDVRKSDVKSFQDINQLIAGLKNGVVEPVAFTASDGETFENFRHEVQLAIPYYFGDATVLKTIIRSNPGIILLDNGVVKGKWHYNDVPDAADILRLTR</sequence>
<accession>A0ABT8L4A6</accession>
<evidence type="ECO:0000256" key="5">
    <source>
        <dbReference type="SAM" id="Phobius"/>
    </source>
</evidence>